<dbReference type="Pfam" id="PF06265">
    <property type="entry name" value="YutD-like"/>
    <property type="match status" value="1"/>
</dbReference>
<name>A0A9X3Z277_9BACL</name>
<feature type="compositionally biased region" description="Basic and acidic residues" evidence="1">
    <location>
        <begin position="124"/>
        <end position="142"/>
    </location>
</feature>
<comment type="caution">
    <text evidence="2">The sequence shown here is derived from an EMBL/GenBank/DDBJ whole genome shotgun (WGS) entry which is preliminary data.</text>
</comment>
<dbReference type="InterPro" id="IPR009370">
    <property type="entry name" value="YutD-like"/>
</dbReference>
<sequence>MDVVCKCKEEADLIRTPAGTYEVMEENRDGWNPEAFKERYSDILDKYDYIVGDWGYGQLRLRGFYENTNRKVPFEQRIAALDEYLHEFCNFGCPYFVLKKVKPASPVSGQHGQETDAGAEGTDADQRKESDRDEQSLYIERKERRRFHPRHGRQERTERNGPSAERSGRQERGDNKSKFAKGEKSGRDGGKERRQNAPRTNRERDKIPAGPNQPKRES</sequence>
<keyword evidence="3" id="KW-1185">Reference proteome</keyword>
<organism evidence="2 3">
    <name type="scientific">Brevibacillus thermoruber</name>
    <dbReference type="NCBI Taxonomy" id="33942"/>
    <lineage>
        <taxon>Bacteria</taxon>
        <taxon>Bacillati</taxon>
        <taxon>Bacillota</taxon>
        <taxon>Bacilli</taxon>
        <taxon>Bacillales</taxon>
        <taxon>Paenibacillaceae</taxon>
        <taxon>Brevibacillus</taxon>
    </lineage>
</organism>
<dbReference type="InterPro" id="IPR038141">
    <property type="entry name" value="YutD-like_sf"/>
</dbReference>
<evidence type="ECO:0000256" key="1">
    <source>
        <dbReference type="SAM" id="MobiDB-lite"/>
    </source>
</evidence>
<evidence type="ECO:0000313" key="3">
    <source>
        <dbReference type="Proteomes" id="UP001151071"/>
    </source>
</evidence>
<dbReference type="EMBL" id="JAPYYP010000003">
    <property type="protein sequence ID" value="MDA5107403.1"/>
    <property type="molecule type" value="Genomic_DNA"/>
</dbReference>
<proteinExistence type="predicted"/>
<feature type="compositionally biased region" description="Basic and acidic residues" evidence="1">
    <location>
        <begin position="166"/>
        <end position="207"/>
    </location>
</feature>
<dbReference type="Proteomes" id="UP001151071">
    <property type="component" value="Unassembled WGS sequence"/>
</dbReference>
<evidence type="ECO:0000313" key="2">
    <source>
        <dbReference type="EMBL" id="MDA5107403.1"/>
    </source>
</evidence>
<protein>
    <submittedName>
        <fullName evidence="2">DUF1027 domain-containing protein</fullName>
    </submittedName>
</protein>
<accession>A0A9X3Z277</accession>
<feature type="region of interest" description="Disordered" evidence="1">
    <location>
        <begin position="105"/>
        <end position="218"/>
    </location>
</feature>
<reference evidence="2" key="1">
    <citation type="submission" date="2022-12" db="EMBL/GenBank/DDBJ databases">
        <title>Draft genome sequence of the thermophilic strain Brevibacillus thermoruber HT42, isolated from Los Humeros, Puebla, Mexico, with biotechnological potential.</title>
        <authorList>
            <person name="Lara Sanchez J."/>
            <person name="Solis Palacios R."/>
            <person name="Bustos Baena A.S."/>
            <person name="Ruz Baez A.E."/>
            <person name="Espinosa Luna G."/>
            <person name="Oliart Ros R.M."/>
        </authorList>
    </citation>
    <scope>NUCLEOTIDE SEQUENCE</scope>
    <source>
        <strain evidence="2">HT42</strain>
    </source>
</reference>
<dbReference type="AlphaFoldDB" id="A0A9X3Z277"/>
<dbReference type="Gene3D" id="3.50.4.20">
    <property type="match status" value="1"/>
</dbReference>
<gene>
    <name evidence="2" type="ORF">O3V59_03445</name>
</gene>